<evidence type="ECO:0000313" key="5">
    <source>
        <dbReference type="Proteomes" id="UP000317557"/>
    </source>
</evidence>
<feature type="domain" description="FecR protein" evidence="2">
    <location>
        <begin position="138"/>
        <end position="234"/>
    </location>
</feature>
<dbReference type="Gene3D" id="2.60.120.1440">
    <property type="match status" value="1"/>
</dbReference>
<feature type="domain" description="Protein FecR C-terminal" evidence="3">
    <location>
        <begin position="281"/>
        <end position="348"/>
    </location>
</feature>
<dbReference type="PIRSF" id="PIRSF018266">
    <property type="entry name" value="FecR"/>
    <property type="match status" value="1"/>
</dbReference>
<keyword evidence="1" id="KW-0472">Membrane</keyword>
<evidence type="ECO:0000256" key="1">
    <source>
        <dbReference type="SAM" id="Phobius"/>
    </source>
</evidence>
<organism evidence="4 5">
    <name type="scientific">Gracilimonas mengyeensis</name>
    <dbReference type="NCBI Taxonomy" id="1302730"/>
    <lineage>
        <taxon>Bacteria</taxon>
        <taxon>Pseudomonadati</taxon>
        <taxon>Balneolota</taxon>
        <taxon>Balneolia</taxon>
        <taxon>Balneolales</taxon>
        <taxon>Balneolaceae</taxon>
        <taxon>Gracilimonas</taxon>
    </lineage>
</organism>
<evidence type="ECO:0000259" key="2">
    <source>
        <dbReference type="Pfam" id="PF04773"/>
    </source>
</evidence>
<sequence>MSKKEITVQDLVNDASFRRMVIGTASEQDIRKWNRWMESSDKNRQLAQKAMAEIAGFQFAAPSLPDVDEEWKKLSRDTIQRKEKTNRGTSKPGSFWKWTFRVASVVLLAAITGIAFYIYQSAPEPIASFEQIIEKQSVQTGADEHKIVRFNNGARMFLNSNSKITYSINQHTDKAIEVVVEGEVFFDSGEKMSSDASVFKVNTPDGVIRDIGTRFLVTVLRDRSRVVLEDGSVEVNMGDQQPGDQVVSMMPGELLEFNESEVVSKQQVNSSFYTSWATGVMEFDETTIREFVTYVQQRFDVEVQIVDEEVMDIKLTGGIYFRSLEELVRAVSDIANIPIYQSADRKTVYIGDHAAKN</sequence>
<protein>
    <submittedName>
        <fullName evidence="4">FecR family protein</fullName>
    </submittedName>
</protein>
<dbReference type="InterPro" id="IPR012373">
    <property type="entry name" value="Ferrdict_sens_TM"/>
</dbReference>
<proteinExistence type="predicted"/>
<keyword evidence="1" id="KW-1133">Transmembrane helix</keyword>
<dbReference type="AlphaFoldDB" id="A0A521FGR3"/>
<dbReference type="EMBL" id="FXTP01000019">
    <property type="protein sequence ID" value="SMO95373.1"/>
    <property type="molecule type" value="Genomic_DNA"/>
</dbReference>
<dbReference type="InterPro" id="IPR032508">
    <property type="entry name" value="FecR_C"/>
</dbReference>
<keyword evidence="5" id="KW-1185">Reference proteome</keyword>
<dbReference type="Pfam" id="PF04773">
    <property type="entry name" value="FecR"/>
    <property type="match status" value="1"/>
</dbReference>
<dbReference type="RefSeq" id="WP_142456092.1">
    <property type="nucleotide sequence ID" value="NZ_FXTP01000019.1"/>
</dbReference>
<name>A0A521FGR3_9BACT</name>
<reference evidence="4 5" key="1">
    <citation type="submission" date="2017-05" db="EMBL/GenBank/DDBJ databases">
        <authorList>
            <person name="Varghese N."/>
            <person name="Submissions S."/>
        </authorList>
    </citation>
    <scope>NUCLEOTIDE SEQUENCE [LARGE SCALE GENOMIC DNA]</scope>
    <source>
        <strain evidence="4 5">DSM 21985</strain>
    </source>
</reference>
<dbReference type="PANTHER" id="PTHR30273:SF2">
    <property type="entry name" value="PROTEIN FECR"/>
    <property type="match status" value="1"/>
</dbReference>
<dbReference type="Gene3D" id="3.55.50.30">
    <property type="match status" value="1"/>
</dbReference>
<dbReference type="GO" id="GO:0016989">
    <property type="term" value="F:sigma factor antagonist activity"/>
    <property type="evidence" value="ECO:0007669"/>
    <property type="project" value="TreeGrafter"/>
</dbReference>
<evidence type="ECO:0000313" key="4">
    <source>
        <dbReference type="EMBL" id="SMO95373.1"/>
    </source>
</evidence>
<accession>A0A521FGR3</accession>
<dbReference type="OrthoDB" id="1523489at2"/>
<dbReference type="Proteomes" id="UP000317557">
    <property type="component" value="Unassembled WGS sequence"/>
</dbReference>
<evidence type="ECO:0000259" key="3">
    <source>
        <dbReference type="Pfam" id="PF16344"/>
    </source>
</evidence>
<dbReference type="InterPro" id="IPR006860">
    <property type="entry name" value="FecR"/>
</dbReference>
<gene>
    <name evidence="4" type="ORF">SAMN06265219_1195</name>
</gene>
<dbReference type="Pfam" id="PF16344">
    <property type="entry name" value="FecR_C"/>
    <property type="match status" value="1"/>
</dbReference>
<feature type="transmembrane region" description="Helical" evidence="1">
    <location>
        <begin position="98"/>
        <end position="119"/>
    </location>
</feature>
<dbReference type="PANTHER" id="PTHR30273">
    <property type="entry name" value="PERIPLASMIC SIGNAL SENSOR AND SIGMA FACTOR ACTIVATOR FECR-RELATED"/>
    <property type="match status" value="1"/>
</dbReference>
<keyword evidence="1" id="KW-0812">Transmembrane</keyword>